<evidence type="ECO:0008006" key="4">
    <source>
        <dbReference type="Google" id="ProtNLM"/>
    </source>
</evidence>
<dbReference type="SUPFAM" id="SSF52047">
    <property type="entry name" value="RNI-like"/>
    <property type="match status" value="1"/>
</dbReference>
<proteinExistence type="predicted"/>
<keyword evidence="3" id="KW-1185">Reference proteome</keyword>
<evidence type="ECO:0000313" key="2">
    <source>
        <dbReference type="EMBL" id="KAJ7724599.1"/>
    </source>
</evidence>
<evidence type="ECO:0000313" key="3">
    <source>
        <dbReference type="Proteomes" id="UP001215280"/>
    </source>
</evidence>
<evidence type="ECO:0000313" key="1">
    <source>
        <dbReference type="EMBL" id="KAJ7713133.1"/>
    </source>
</evidence>
<accession>A0AAD7H5U8</accession>
<dbReference type="EMBL" id="JARJLG010000236">
    <property type="protein sequence ID" value="KAJ7724599.1"/>
    <property type="molecule type" value="Genomic_DNA"/>
</dbReference>
<gene>
    <name evidence="2" type="ORF">DFH07DRAFT_854662</name>
    <name evidence="1" type="ORF">DFH07DRAFT_863952</name>
</gene>
<dbReference type="Proteomes" id="UP001215280">
    <property type="component" value="Unassembled WGS sequence"/>
</dbReference>
<comment type="caution">
    <text evidence="1">The sequence shown here is derived from an EMBL/GenBank/DDBJ whole genome shotgun (WGS) entry which is preliminary data.</text>
</comment>
<dbReference type="AlphaFoldDB" id="A0AAD7H5U8"/>
<reference evidence="1" key="1">
    <citation type="submission" date="2023-03" db="EMBL/GenBank/DDBJ databases">
        <title>Massive genome expansion in bonnet fungi (Mycena s.s.) driven by repeated elements and novel gene families across ecological guilds.</title>
        <authorList>
            <consortium name="Lawrence Berkeley National Laboratory"/>
            <person name="Harder C.B."/>
            <person name="Miyauchi S."/>
            <person name="Viragh M."/>
            <person name="Kuo A."/>
            <person name="Thoen E."/>
            <person name="Andreopoulos B."/>
            <person name="Lu D."/>
            <person name="Skrede I."/>
            <person name="Drula E."/>
            <person name="Henrissat B."/>
            <person name="Morin E."/>
            <person name="Kohler A."/>
            <person name="Barry K."/>
            <person name="LaButti K."/>
            <person name="Morin E."/>
            <person name="Salamov A."/>
            <person name="Lipzen A."/>
            <person name="Mereny Z."/>
            <person name="Hegedus B."/>
            <person name="Baldrian P."/>
            <person name="Stursova M."/>
            <person name="Weitz H."/>
            <person name="Taylor A."/>
            <person name="Grigoriev I.V."/>
            <person name="Nagy L.G."/>
            <person name="Martin F."/>
            <person name="Kauserud H."/>
        </authorList>
    </citation>
    <scope>NUCLEOTIDE SEQUENCE</scope>
    <source>
        <strain evidence="1">CBHHK188m</strain>
    </source>
</reference>
<name>A0AAD7H5U8_9AGAR</name>
<protein>
    <recommendedName>
        <fullName evidence="4">F-box domain-containing protein</fullName>
    </recommendedName>
</protein>
<dbReference type="EMBL" id="JARJLG010000406">
    <property type="protein sequence ID" value="KAJ7713133.1"/>
    <property type="molecule type" value="Genomic_DNA"/>
</dbReference>
<organism evidence="1 3">
    <name type="scientific">Mycena maculata</name>
    <dbReference type="NCBI Taxonomy" id="230809"/>
    <lineage>
        <taxon>Eukaryota</taxon>
        <taxon>Fungi</taxon>
        <taxon>Dikarya</taxon>
        <taxon>Basidiomycota</taxon>
        <taxon>Agaricomycotina</taxon>
        <taxon>Agaricomycetes</taxon>
        <taxon>Agaricomycetidae</taxon>
        <taxon>Agaricales</taxon>
        <taxon>Marasmiineae</taxon>
        <taxon>Mycenaceae</taxon>
        <taxon>Mycena</taxon>
    </lineage>
</organism>
<sequence>MAEIFLQFVQTHDRDLEYDATHSPLRLASICGAWWAIVLSTCELWTHVVHHLPVQDSGERLLSLLQYWLPRAGSLPLVLNIELPRSPADEILGLLAQYSSQVMSLQLTSHSPLDIPEGSIHGPLSVLRRISLTWTRRSRDGPTPMTTFLDAPQLREARLERVSGAQISLPWIQLTKLTLRRQLRMESLTILKYTSNLQTLDVCGRLEGQPNISMSHLTLPYLRTIKLYLDTDSIILDSLVLPALHDLALATVSSDSVRRIGSMIARSGCSPCSLHLDKSPLPAINEGLLILPSLRQLTISRPRGDVGGFRDLFKSMMDERRLLPALESLKLTLCPASVASTSLTIMLSTRWAGLDGATRITSLSFSCSDKGNHSVEALDELRDLRLRGMDVSHRGYTGLYL</sequence>